<keyword evidence="6" id="KW-0653">Protein transport</keyword>
<dbReference type="InterPro" id="IPR001680">
    <property type="entry name" value="WD40_rpt"/>
</dbReference>
<evidence type="ECO:0000256" key="8">
    <source>
        <dbReference type="SAM" id="MobiDB-lite"/>
    </source>
</evidence>
<dbReference type="InterPro" id="IPR015943">
    <property type="entry name" value="WD40/YVTN_repeat-like_dom_sf"/>
</dbReference>
<evidence type="ECO:0000256" key="6">
    <source>
        <dbReference type="ARBA" id="ARBA00022927"/>
    </source>
</evidence>
<evidence type="ECO:0000313" key="10">
    <source>
        <dbReference type="Proteomes" id="UP001165065"/>
    </source>
</evidence>
<evidence type="ECO:0000256" key="1">
    <source>
        <dbReference type="ARBA" id="ARBA00004259"/>
    </source>
</evidence>
<evidence type="ECO:0000313" key="9">
    <source>
        <dbReference type="EMBL" id="GMI32397.1"/>
    </source>
</evidence>
<name>A0A9W7G1S9_9STRA</name>
<evidence type="ECO:0000256" key="3">
    <source>
        <dbReference type="ARBA" id="ARBA00022448"/>
    </source>
</evidence>
<accession>A0A9W7G1S9</accession>
<dbReference type="SUPFAM" id="SSF50978">
    <property type="entry name" value="WD40 repeat-like"/>
    <property type="match status" value="1"/>
</dbReference>
<keyword evidence="10" id="KW-1185">Reference proteome</keyword>
<evidence type="ECO:0000256" key="5">
    <source>
        <dbReference type="ARBA" id="ARBA00022737"/>
    </source>
</evidence>
<dbReference type="AlphaFoldDB" id="A0A9W7G1S9"/>
<comment type="caution">
    <text evidence="9">The sequence shown here is derived from an EMBL/GenBank/DDBJ whole genome shotgun (WGS) entry which is preliminary data.</text>
</comment>
<keyword evidence="7" id="KW-0539">Nucleus</keyword>
<reference evidence="10" key="1">
    <citation type="journal article" date="2023" name="Commun. Biol.">
        <title>Genome analysis of Parmales, the sister group of diatoms, reveals the evolutionary specialization of diatoms from phago-mixotrophs to photoautotrophs.</title>
        <authorList>
            <person name="Ban H."/>
            <person name="Sato S."/>
            <person name="Yoshikawa S."/>
            <person name="Yamada K."/>
            <person name="Nakamura Y."/>
            <person name="Ichinomiya M."/>
            <person name="Sato N."/>
            <person name="Blanc-Mathieu R."/>
            <person name="Endo H."/>
            <person name="Kuwata A."/>
            <person name="Ogata H."/>
        </authorList>
    </citation>
    <scope>NUCLEOTIDE SEQUENCE [LARGE SCALE GENOMIC DNA]</scope>
</reference>
<dbReference type="OrthoDB" id="364224at2759"/>
<dbReference type="Pfam" id="PF00400">
    <property type="entry name" value="WD40"/>
    <property type="match status" value="2"/>
</dbReference>
<dbReference type="Proteomes" id="UP001165065">
    <property type="component" value="Unassembled WGS sequence"/>
</dbReference>
<dbReference type="PANTHER" id="PTHR11024:SF3">
    <property type="entry name" value="NUCLEOPORIN SEH1"/>
    <property type="match status" value="1"/>
</dbReference>
<feature type="region of interest" description="Disordered" evidence="8">
    <location>
        <begin position="149"/>
        <end position="189"/>
    </location>
</feature>
<sequence>MSTTNPPQQPPAKNITVLPSSSQADYIHDIKFDYYGRRIATCSGDQRVTVYNLDEGGSWVLKPGCEWKAHKGVVWRCAWAHPEFGQLLATCGADQMAHIWEEQEGGFDNHGSTPSGLGSGLHTRWVQKAQLTEARKAVNCIEVSLCEGGEGKGRARGGQDGGKMGARGGQDEGKGRARGGKGEGKGRGG</sequence>
<dbReference type="GO" id="GO:0031080">
    <property type="term" value="C:nuclear pore outer ring"/>
    <property type="evidence" value="ECO:0007669"/>
    <property type="project" value="TreeGrafter"/>
</dbReference>
<keyword evidence="5" id="KW-0677">Repeat</keyword>
<evidence type="ECO:0000256" key="7">
    <source>
        <dbReference type="ARBA" id="ARBA00023242"/>
    </source>
</evidence>
<dbReference type="EMBL" id="BRYA01000780">
    <property type="protein sequence ID" value="GMI32397.1"/>
    <property type="molecule type" value="Genomic_DNA"/>
</dbReference>
<comment type="subcellular location">
    <subcellularLocation>
        <location evidence="1">Nucleus envelope</location>
    </subcellularLocation>
</comment>
<dbReference type="InterPro" id="IPR036322">
    <property type="entry name" value="WD40_repeat_dom_sf"/>
</dbReference>
<dbReference type="GO" id="GO:1904263">
    <property type="term" value="P:positive regulation of TORC1 signaling"/>
    <property type="evidence" value="ECO:0007669"/>
    <property type="project" value="TreeGrafter"/>
</dbReference>
<dbReference type="InterPro" id="IPR037363">
    <property type="entry name" value="Sec13/Seh1_fam"/>
</dbReference>
<evidence type="ECO:0000256" key="4">
    <source>
        <dbReference type="ARBA" id="ARBA00022574"/>
    </source>
</evidence>
<keyword evidence="4" id="KW-0853">WD repeat</keyword>
<comment type="similarity">
    <text evidence="2">Belongs to the WD repeat SEC13 family.</text>
</comment>
<gene>
    <name evidence="9" type="ORF">TrCOL_g236</name>
</gene>
<organism evidence="9 10">
    <name type="scientific">Triparma columacea</name>
    <dbReference type="NCBI Taxonomy" id="722753"/>
    <lineage>
        <taxon>Eukaryota</taxon>
        <taxon>Sar</taxon>
        <taxon>Stramenopiles</taxon>
        <taxon>Ochrophyta</taxon>
        <taxon>Bolidophyceae</taxon>
        <taxon>Parmales</taxon>
        <taxon>Triparmaceae</taxon>
        <taxon>Triparma</taxon>
    </lineage>
</organism>
<dbReference type="SMART" id="SM00320">
    <property type="entry name" value="WD40"/>
    <property type="match status" value="2"/>
</dbReference>
<feature type="compositionally biased region" description="Basic and acidic residues" evidence="8">
    <location>
        <begin position="169"/>
        <end position="189"/>
    </location>
</feature>
<keyword evidence="3" id="KW-0813">Transport</keyword>
<dbReference type="GO" id="GO:0035859">
    <property type="term" value="C:Seh1-associated complex"/>
    <property type="evidence" value="ECO:0007669"/>
    <property type="project" value="TreeGrafter"/>
</dbReference>
<feature type="compositionally biased region" description="Gly residues" evidence="8">
    <location>
        <begin position="156"/>
        <end position="168"/>
    </location>
</feature>
<dbReference type="GO" id="GO:0034198">
    <property type="term" value="P:cellular response to amino acid starvation"/>
    <property type="evidence" value="ECO:0007669"/>
    <property type="project" value="TreeGrafter"/>
</dbReference>
<dbReference type="PANTHER" id="PTHR11024">
    <property type="entry name" value="NUCLEAR PORE COMPLEX PROTEIN SEC13 / SEH1 FAMILY MEMBER"/>
    <property type="match status" value="1"/>
</dbReference>
<evidence type="ECO:0000256" key="2">
    <source>
        <dbReference type="ARBA" id="ARBA00010102"/>
    </source>
</evidence>
<dbReference type="GO" id="GO:0005198">
    <property type="term" value="F:structural molecule activity"/>
    <property type="evidence" value="ECO:0007669"/>
    <property type="project" value="InterPro"/>
</dbReference>
<protein>
    <submittedName>
        <fullName evidence="9">Uncharacterized protein</fullName>
    </submittedName>
</protein>
<dbReference type="Gene3D" id="2.130.10.10">
    <property type="entry name" value="YVTN repeat-like/Quinoprotein amine dehydrogenase"/>
    <property type="match status" value="1"/>
</dbReference>
<dbReference type="GO" id="GO:0015031">
    <property type="term" value="P:protein transport"/>
    <property type="evidence" value="ECO:0007669"/>
    <property type="project" value="UniProtKB-KW"/>
</dbReference>
<proteinExistence type="inferred from homology"/>